<keyword evidence="9 11" id="KW-1133">Transmembrane helix</keyword>
<dbReference type="InterPro" id="IPR023298">
    <property type="entry name" value="ATPase_P-typ_TM_dom_sf"/>
</dbReference>
<keyword evidence="3 11" id="KW-0812">Transmembrane</keyword>
<evidence type="ECO:0000256" key="11">
    <source>
        <dbReference type="RuleBase" id="RU362081"/>
    </source>
</evidence>
<dbReference type="GO" id="GO:0046872">
    <property type="term" value="F:metal ion binding"/>
    <property type="evidence" value="ECO:0007669"/>
    <property type="project" value="UniProtKB-KW"/>
</dbReference>
<evidence type="ECO:0000256" key="2">
    <source>
        <dbReference type="ARBA" id="ARBA00006024"/>
    </source>
</evidence>
<feature type="transmembrane region" description="Helical" evidence="11">
    <location>
        <begin position="626"/>
        <end position="644"/>
    </location>
</feature>
<dbReference type="InterPro" id="IPR023214">
    <property type="entry name" value="HAD_sf"/>
</dbReference>
<organism evidence="14 15">
    <name type="scientific">Deinococcus radiophilus</name>
    <dbReference type="NCBI Taxonomy" id="32062"/>
    <lineage>
        <taxon>Bacteria</taxon>
        <taxon>Thermotogati</taxon>
        <taxon>Deinococcota</taxon>
        <taxon>Deinococci</taxon>
        <taxon>Deinococcales</taxon>
        <taxon>Deinococcaceae</taxon>
        <taxon>Deinococcus</taxon>
    </lineage>
</organism>
<dbReference type="Gene3D" id="3.40.50.1000">
    <property type="entry name" value="HAD superfamily/HAD-like"/>
    <property type="match status" value="1"/>
</dbReference>
<feature type="region of interest" description="Disordered" evidence="12">
    <location>
        <begin position="1"/>
        <end position="24"/>
    </location>
</feature>
<keyword evidence="11" id="KW-1003">Cell membrane</keyword>
<comment type="caution">
    <text evidence="14">The sequence shown here is derived from an EMBL/GenBank/DDBJ whole genome shotgun (WGS) entry which is preliminary data.</text>
</comment>
<evidence type="ECO:0000256" key="10">
    <source>
        <dbReference type="ARBA" id="ARBA00023136"/>
    </source>
</evidence>
<evidence type="ECO:0000256" key="6">
    <source>
        <dbReference type="ARBA" id="ARBA00022840"/>
    </source>
</evidence>
<dbReference type="NCBIfam" id="TIGR01525">
    <property type="entry name" value="ATPase-IB_hvy"/>
    <property type="match status" value="1"/>
</dbReference>
<dbReference type="PROSITE" id="PS00154">
    <property type="entry name" value="ATPASE_E1_E2"/>
    <property type="match status" value="1"/>
</dbReference>
<dbReference type="PANTHER" id="PTHR43079:SF1">
    <property type="entry name" value="CADMIUM_ZINC-TRANSPORTING ATPASE HMA1, CHLOROPLASTIC-RELATED"/>
    <property type="match status" value="1"/>
</dbReference>
<comment type="subcellular location">
    <subcellularLocation>
        <location evidence="11">Cell membrane</location>
    </subcellularLocation>
    <subcellularLocation>
        <location evidence="1">Membrane</location>
        <topology evidence="1">Multi-pass membrane protein</topology>
    </subcellularLocation>
</comment>
<dbReference type="GO" id="GO:0019829">
    <property type="term" value="F:ATPase-coupled monoatomic cation transmembrane transporter activity"/>
    <property type="evidence" value="ECO:0007669"/>
    <property type="project" value="InterPro"/>
</dbReference>
<evidence type="ECO:0000313" key="15">
    <source>
        <dbReference type="Proteomes" id="UP000277766"/>
    </source>
</evidence>
<feature type="domain" description="P-type ATPase A" evidence="13">
    <location>
        <begin position="146"/>
        <end position="246"/>
    </location>
</feature>
<evidence type="ECO:0000256" key="9">
    <source>
        <dbReference type="ARBA" id="ARBA00022989"/>
    </source>
</evidence>
<dbReference type="Proteomes" id="UP000277766">
    <property type="component" value="Unassembled WGS sequence"/>
</dbReference>
<dbReference type="SUPFAM" id="SSF56784">
    <property type="entry name" value="HAD-like"/>
    <property type="match status" value="1"/>
</dbReference>
<feature type="transmembrane region" description="Helical" evidence="11">
    <location>
        <begin position="599"/>
        <end position="620"/>
    </location>
</feature>
<feature type="transmembrane region" description="Helical" evidence="11">
    <location>
        <begin position="33"/>
        <end position="53"/>
    </location>
</feature>
<comment type="similarity">
    <text evidence="2 11">Belongs to the cation transport ATPase (P-type) (TC 3.A.3) family. Type IB subfamily.</text>
</comment>
<dbReference type="InterPro" id="IPR001757">
    <property type="entry name" value="P_typ_ATPase"/>
</dbReference>
<dbReference type="SFLD" id="SFLDF00027">
    <property type="entry name" value="p-type_atpase"/>
    <property type="match status" value="1"/>
</dbReference>
<dbReference type="Gene3D" id="3.40.1110.10">
    <property type="entry name" value="Calcium-transporting ATPase, cytoplasmic domain N"/>
    <property type="match status" value="1"/>
</dbReference>
<feature type="transmembrane region" description="Helical" evidence="11">
    <location>
        <begin position="296"/>
        <end position="323"/>
    </location>
</feature>
<evidence type="ECO:0000256" key="3">
    <source>
        <dbReference type="ARBA" id="ARBA00022692"/>
    </source>
</evidence>
<evidence type="ECO:0000256" key="7">
    <source>
        <dbReference type="ARBA" id="ARBA00022842"/>
    </source>
</evidence>
<dbReference type="FunFam" id="2.70.150.10:FF:000002">
    <property type="entry name" value="Copper-transporting ATPase 1, putative"/>
    <property type="match status" value="1"/>
</dbReference>
<dbReference type="Gene3D" id="2.70.150.10">
    <property type="entry name" value="Calcium-transporting ATPase, cytoplasmic transduction domain A"/>
    <property type="match status" value="1"/>
</dbReference>
<evidence type="ECO:0000313" key="14">
    <source>
        <dbReference type="EMBL" id="RTR30877.1"/>
    </source>
</evidence>
<dbReference type="PRINTS" id="PR00120">
    <property type="entry name" value="HATPASE"/>
</dbReference>
<evidence type="ECO:0000256" key="5">
    <source>
        <dbReference type="ARBA" id="ARBA00022741"/>
    </source>
</evidence>
<feature type="transmembrane region" description="Helical" evidence="11">
    <location>
        <begin position="60"/>
        <end position="80"/>
    </location>
</feature>
<dbReference type="GO" id="GO:0016887">
    <property type="term" value="F:ATP hydrolysis activity"/>
    <property type="evidence" value="ECO:0007669"/>
    <property type="project" value="InterPro"/>
</dbReference>
<dbReference type="AlphaFoldDB" id="A0A3S0IER3"/>
<accession>A0A3S0IER3</accession>
<dbReference type="InterPro" id="IPR027256">
    <property type="entry name" value="P-typ_ATPase_IB"/>
</dbReference>
<dbReference type="Pfam" id="PF00702">
    <property type="entry name" value="Hydrolase"/>
    <property type="match status" value="1"/>
</dbReference>
<feature type="compositionally biased region" description="Polar residues" evidence="12">
    <location>
        <begin position="1"/>
        <end position="11"/>
    </location>
</feature>
<dbReference type="InterPro" id="IPR008250">
    <property type="entry name" value="ATPase_P-typ_transduc_dom_A_sf"/>
</dbReference>
<sequence length="648" mass="67236">MSAPTTVNSHGTPTPPPPQTRTPSTATFQLSPALKRAVLLTALTLLGLIVGLTGQHVLHLPALMWAGYIVAFLAGGIPAAREAIHTLTVEHKLDVDLLMVLAALGAASIGQMADGAILLFLFSLSNTLQDWAMGRTKNAIAALMDLNPEGATIRRNGVERWCELGEIQVGDLLLVRPGERIAADAQVIRGNTAVDESPITGESRPIDKEVGSPLSSGTVNLNGSVEAEVLRPAGESTLARLVGLMEEAQTQKSQTEMLSERWESPYATLVLIAVPLVFAALYSLGGLPSADAWYRAMTFMVVASPCAVVISTPAVMLSAMAAAARSGVLFKSSAALDALAGINTVAFDKTGTLTQAKMSVSRVVADDEAAALSLAAGLERHSEHPIAQAVVRAAEERGLSTPAVQGGEAVPGHGIVGTLGSDVVWAGNARMAERQGAALSATQSQALTELGQQGSSSVVVGRGSQVLGVMGVADTLRPGMAQAMASLRTAGVPHRVMLTGDRAEVAEHVAGQVGLTEYRAELRPEDKLRIIGELPGPVAMVGDGVNDAPALARADLGIAVGSGTDVAIESADVVLMQGDLHKLAGAVRLARDARRTVRLNLLFAFGIILVVSPLAIAGQIPLPLGVVAHEGGTVFVVFMGLRLLRHQL</sequence>
<keyword evidence="10 11" id="KW-0472">Membrane</keyword>
<evidence type="ECO:0000259" key="13">
    <source>
        <dbReference type="Pfam" id="PF00122"/>
    </source>
</evidence>
<dbReference type="GO" id="GO:0005524">
    <property type="term" value="F:ATP binding"/>
    <property type="evidence" value="ECO:0007669"/>
    <property type="project" value="UniProtKB-UniRule"/>
</dbReference>
<dbReference type="PANTHER" id="PTHR43079">
    <property type="entry name" value="PROBABLE CADMIUM/ZINC-TRANSPORTING ATPASE HMA1"/>
    <property type="match status" value="1"/>
</dbReference>
<dbReference type="RefSeq" id="WP_126350905.1">
    <property type="nucleotide sequence ID" value="NZ_CP086380.1"/>
</dbReference>
<evidence type="ECO:0000256" key="12">
    <source>
        <dbReference type="SAM" id="MobiDB-lite"/>
    </source>
</evidence>
<dbReference type="InterPro" id="IPR023299">
    <property type="entry name" value="ATPase_P-typ_cyto_dom_N"/>
</dbReference>
<dbReference type="GO" id="GO:0005886">
    <property type="term" value="C:plasma membrane"/>
    <property type="evidence" value="ECO:0007669"/>
    <property type="project" value="UniProtKB-SubCell"/>
</dbReference>
<dbReference type="SFLD" id="SFLDG00002">
    <property type="entry name" value="C1.7:_P-type_atpase_like"/>
    <property type="match status" value="1"/>
</dbReference>
<evidence type="ECO:0000256" key="8">
    <source>
        <dbReference type="ARBA" id="ARBA00022967"/>
    </source>
</evidence>
<feature type="transmembrane region" description="Helical" evidence="11">
    <location>
        <begin position="100"/>
        <end position="124"/>
    </location>
</feature>
<reference evidence="14 15" key="1">
    <citation type="submission" date="2018-12" db="EMBL/GenBank/DDBJ databases">
        <title>Deinococcus radiophilus ATCC 27603 genome sequencing and assembly.</title>
        <authorList>
            <person name="Maclea K.S."/>
            <person name="Maynard C.R."/>
        </authorList>
    </citation>
    <scope>NUCLEOTIDE SEQUENCE [LARGE SCALE GENOMIC DNA]</scope>
    <source>
        <strain evidence="14 15">ATCC 27603</strain>
    </source>
</reference>
<dbReference type="NCBIfam" id="TIGR01494">
    <property type="entry name" value="ATPase_P-type"/>
    <property type="match status" value="1"/>
</dbReference>
<proteinExistence type="inferred from homology"/>
<protein>
    <submittedName>
        <fullName evidence="14">Heavy metal translocating P-type ATPase</fullName>
    </submittedName>
</protein>
<dbReference type="SUPFAM" id="SSF81653">
    <property type="entry name" value="Calcium ATPase, transduction domain A"/>
    <property type="match status" value="1"/>
</dbReference>
<dbReference type="InterPro" id="IPR018303">
    <property type="entry name" value="ATPase_P-typ_P_site"/>
</dbReference>
<dbReference type="SFLD" id="SFLDS00003">
    <property type="entry name" value="Haloacid_Dehalogenase"/>
    <property type="match status" value="1"/>
</dbReference>
<dbReference type="InterPro" id="IPR036412">
    <property type="entry name" value="HAD-like_sf"/>
</dbReference>
<dbReference type="Pfam" id="PF00122">
    <property type="entry name" value="E1-E2_ATPase"/>
    <property type="match status" value="1"/>
</dbReference>
<name>A0A3S0IER3_9DEIO</name>
<keyword evidence="5 11" id="KW-0547">Nucleotide-binding</keyword>
<keyword evidence="8" id="KW-1278">Translocase</keyword>
<evidence type="ECO:0000256" key="4">
    <source>
        <dbReference type="ARBA" id="ARBA00022723"/>
    </source>
</evidence>
<evidence type="ECO:0000256" key="1">
    <source>
        <dbReference type="ARBA" id="ARBA00004141"/>
    </source>
</evidence>
<keyword evidence="4 11" id="KW-0479">Metal-binding</keyword>
<keyword evidence="15" id="KW-1185">Reference proteome</keyword>
<dbReference type="InterPro" id="IPR051949">
    <property type="entry name" value="Cation_Transport_ATPase"/>
</dbReference>
<dbReference type="OrthoDB" id="73457at2"/>
<dbReference type="InterPro" id="IPR059000">
    <property type="entry name" value="ATPase_P-type_domA"/>
</dbReference>
<gene>
    <name evidence="14" type="ORF">EJ104_01085</name>
</gene>
<keyword evidence="6 11" id="KW-0067">ATP-binding</keyword>
<dbReference type="PRINTS" id="PR00119">
    <property type="entry name" value="CATATPASE"/>
</dbReference>
<dbReference type="SUPFAM" id="SSF81665">
    <property type="entry name" value="Calcium ATPase, transmembrane domain M"/>
    <property type="match status" value="1"/>
</dbReference>
<dbReference type="EMBL" id="RXPE01000001">
    <property type="protein sequence ID" value="RTR30877.1"/>
    <property type="molecule type" value="Genomic_DNA"/>
</dbReference>
<keyword evidence="7" id="KW-0460">Magnesium</keyword>
<feature type="transmembrane region" description="Helical" evidence="11">
    <location>
        <begin position="266"/>
        <end position="284"/>
    </location>
</feature>
<dbReference type="InterPro" id="IPR044492">
    <property type="entry name" value="P_typ_ATPase_HD_dom"/>
</dbReference>